<dbReference type="InterPro" id="IPR052021">
    <property type="entry name" value="Type-I_RS_S_subunit"/>
</dbReference>
<evidence type="ECO:0000313" key="6">
    <source>
        <dbReference type="Proteomes" id="UP000427716"/>
    </source>
</evidence>
<sequence>MRNWATKKLGELFRIKHGYAFKGKYFSDRGAFIVLTPGNFFDAGGFKHKGEKEKYYTGPIPDGYVLGKGSLIVAMTEQAEGLLGSAAFVPADNKYLHNQRLGRVVDLDEGSLDKRFLYYLFNTPIVRDQIRATANGAKVRHTSPARIYDVEVELPALPIQRHIASILSAYDKLMENNTRRIEILEEMARRLYEEWFVQFRFPGHEGAKLESLAVGDIAEVIRGRSYRSKELVTQGGFPFVNLKCVNRDGGFRRDGLKRYDGKFKPDQVVYHGDIVMAVTDMTQDRRIVARAAMVPDLGADGGIISMDLVKILPRPNISKEFLYSLLRWSDFSENVKNHANGANVLHLHPDHIRSHAIQVPPEKPRTEFSELVKPIFDLCESLEKKNANLRAQRDLLLPKLVSGEIDVSSIVAPEEREVA</sequence>
<name>A0A6I6CWY8_9GAMM</name>
<dbReference type="Gene3D" id="3.90.220.20">
    <property type="entry name" value="DNA methylase specificity domains"/>
    <property type="match status" value="2"/>
</dbReference>
<dbReference type="EMBL" id="CP046415">
    <property type="protein sequence ID" value="QGT78916.1"/>
    <property type="molecule type" value="Genomic_DNA"/>
</dbReference>
<dbReference type="InterPro" id="IPR044946">
    <property type="entry name" value="Restrct_endonuc_typeI_TRD_sf"/>
</dbReference>
<evidence type="ECO:0000256" key="3">
    <source>
        <dbReference type="ARBA" id="ARBA00023125"/>
    </source>
</evidence>
<dbReference type="PANTHER" id="PTHR30408:SF13">
    <property type="entry name" value="TYPE I RESTRICTION ENZYME HINDI SPECIFICITY SUBUNIT"/>
    <property type="match status" value="1"/>
</dbReference>
<dbReference type="REBASE" id="358779">
    <property type="entry name" value="S.Ghasp2ORF8410P"/>
</dbReference>
<dbReference type="KEGG" id="ghl:GM160_08415"/>
<accession>A0A6I6CWY8</accession>
<dbReference type="GO" id="GO:0003677">
    <property type="term" value="F:DNA binding"/>
    <property type="evidence" value="ECO:0007669"/>
    <property type="project" value="UniProtKB-KW"/>
</dbReference>
<protein>
    <recommendedName>
        <fullName evidence="4">Type I restriction modification DNA specificity domain-containing protein</fullName>
    </recommendedName>
</protein>
<dbReference type="CDD" id="cd17278">
    <property type="entry name" value="RMtype1_S_LdeBORF1052P-TRD2-CR2"/>
    <property type="match status" value="1"/>
</dbReference>
<dbReference type="PANTHER" id="PTHR30408">
    <property type="entry name" value="TYPE-1 RESTRICTION ENZYME ECOKI SPECIFICITY PROTEIN"/>
    <property type="match status" value="1"/>
</dbReference>
<keyword evidence="2" id="KW-0680">Restriction system</keyword>
<dbReference type="RefSeq" id="WP_156574532.1">
    <property type="nucleotide sequence ID" value="NZ_CP046415.1"/>
</dbReference>
<proteinExistence type="inferred from homology"/>
<dbReference type="AlphaFoldDB" id="A0A6I6CWY8"/>
<dbReference type="Pfam" id="PF01420">
    <property type="entry name" value="Methylase_S"/>
    <property type="match status" value="1"/>
</dbReference>
<dbReference type="GO" id="GO:0009307">
    <property type="term" value="P:DNA restriction-modification system"/>
    <property type="evidence" value="ECO:0007669"/>
    <property type="project" value="UniProtKB-KW"/>
</dbReference>
<dbReference type="SUPFAM" id="SSF116734">
    <property type="entry name" value="DNA methylase specificity domain"/>
    <property type="match status" value="2"/>
</dbReference>
<dbReference type="InterPro" id="IPR000055">
    <property type="entry name" value="Restrct_endonuc_typeI_TRD"/>
</dbReference>
<evidence type="ECO:0000313" key="5">
    <source>
        <dbReference type="EMBL" id="QGT78916.1"/>
    </source>
</evidence>
<organism evidence="5 6">
    <name type="scientific">Guyparkeria halophila</name>
    <dbReference type="NCBI Taxonomy" id="47960"/>
    <lineage>
        <taxon>Bacteria</taxon>
        <taxon>Pseudomonadati</taxon>
        <taxon>Pseudomonadota</taxon>
        <taxon>Gammaproteobacteria</taxon>
        <taxon>Chromatiales</taxon>
        <taxon>Thioalkalibacteraceae</taxon>
        <taxon>Guyparkeria</taxon>
    </lineage>
</organism>
<evidence type="ECO:0000259" key="4">
    <source>
        <dbReference type="Pfam" id="PF01420"/>
    </source>
</evidence>
<reference evidence="5 6" key="1">
    <citation type="submission" date="2019-11" db="EMBL/GenBank/DDBJ databases">
        <authorList>
            <person name="Zhang J."/>
            <person name="Sun C."/>
        </authorList>
    </citation>
    <scope>NUCLEOTIDE SEQUENCE [LARGE SCALE GENOMIC DNA]</scope>
    <source>
        <strain evidence="6">sp2</strain>
    </source>
</reference>
<keyword evidence="6" id="KW-1185">Reference proteome</keyword>
<evidence type="ECO:0000256" key="1">
    <source>
        <dbReference type="ARBA" id="ARBA00010923"/>
    </source>
</evidence>
<comment type="similarity">
    <text evidence="1">Belongs to the type-I restriction system S methylase family.</text>
</comment>
<gene>
    <name evidence="5" type="ORF">GM160_08415</name>
</gene>
<evidence type="ECO:0000256" key="2">
    <source>
        <dbReference type="ARBA" id="ARBA00022747"/>
    </source>
</evidence>
<dbReference type="Proteomes" id="UP000427716">
    <property type="component" value="Chromosome"/>
</dbReference>
<feature type="domain" description="Type I restriction modification DNA specificity" evidence="4">
    <location>
        <begin position="1"/>
        <end position="185"/>
    </location>
</feature>
<keyword evidence="3" id="KW-0238">DNA-binding</keyword>